<reference evidence="3 4" key="1">
    <citation type="submission" date="2015-02" db="EMBL/GenBank/DDBJ databases">
        <title>Whole genome shotgun sequencing of cultured foodborne pathogen.</title>
        <authorList>
            <person name="Timme R."/>
            <person name="Allard M.W."/>
            <person name="Strain E."/>
            <person name="Evans P.S."/>
            <person name="Brown E."/>
        </authorList>
    </citation>
    <scope>NUCLEOTIDE SEQUENCE [LARGE SCALE GENOMIC DNA]</scope>
    <source>
        <strain evidence="3 4">GCSL-TSO-24</strain>
    </source>
</reference>
<gene>
    <name evidence="3" type="ORF">UA45_09540</name>
</gene>
<proteinExistence type="predicted"/>
<comment type="caution">
    <text evidence="3">The sequence shown here is derived from an EMBL/GenBank/DDBJ whole genome shotgun (WGS) entry which is preliminary data.</text>
</comment>
<dbReference type="PROSITE" id="PS50943">
    <property type="entry name" value="HTH_CROC1"/>
    <property type="match status" value="1"/>
</dbReference>
<dbReference type="SUPFAM" id="SSF47413">
    <property type="entry name" value="lambda repressor-like DNA-binding domains"/>
    <property type="match status" value="1"/>
</dbReference>
<name>A0A0D8L9V9_MORMO</name>
<evidence type="ECO:0000313" key="3">
    <source>
        <dbReference type="EMBL" id="KJF77901.1"/>
    </source>
</evidence>
<accession>A0A0D8L9V9</accession>
<dbReference type="InterPro" id="IPR010982">
    <property type="entry name" value="Lambda_DNA-bd_dom_sf"/>
</dbReference>
<sequence length="82" mass="9524">MSAKKLADMLYVSKNTIHSYESGKAQISIDAIHKLSFLFNCNINDFFTESLITNQNNDVKNNNEISEMIINYFRSESFMKMM</sequence>
<evidence type="ECO:0000256" key="1">
    <source>
        <dbReference type="ARBA" id="ARBA00023125"/>
    </source>
</evidence>
<dbReference type="Proteomes" id="UP000032582">
    <property type="component" value="Unassembled WGS sequence"/>
</dbReference>
<dbReference type="CDD" id="cd00093">
    <property type="entry name" value="HTH_XRE"/>
    <property type="match status" value="1"/>
</dbReference>
<feature type="domain" description="HTH cro/C1-type" evidence="2">
    <location>
        <begin position="1"/>
        <end position="46"/>
    </location>
</feature>
<protein>
    <recommendedName>
        <fullName evidence="2">HTH cro/C1-type domain-containing protein</fullName>
    </recommendedName>
</protein>
<dbReference type="Pfam" id="PF01381">
    <property type="entry name" value="HTH_3"/>
    <property type="match status" value="1"/>
</dbReference>
<dbReference type="Gene3D" id="1.10.260.40">
    <property type="entry name" value="lambda repressor-like DNA-binding domains"/>
    <property type="match status" value="1"/>
</dbReference>
<dbReference type="InterPro" id="IPR001387">
    <property type="entry name" value="Cro/C1-type_HTH"/>
</dbReference>
<keyword evidence="1" id="KW-0238">DNA-binding</keyword>
<dbReference type="PATRIC" id="fig|582.24.peg.2985"/>
<organism evidence="3 4">
    <name type="scientific">Morganella morganii</name>
    <name type="common">Proteus morganii</name>
    <dbReference type="NCBI Taxonomy" id="582"/>
    <lineage>
        <taxon>Bacteria</taxon>
        <taxon>Pseudomonadati</taxon>
        <taxon>Pseudomonadota</taxon>
        <taxon>Gammaproteobacteria</taxon>
        <taxon>Enterobacterales</taxon>
        <taxon>Morganellaceae</taxon>
        <taxon>Morganella</taxon>
    </lineage>
</organism>
<dbReference type="AlphaFoldDB" id="A0A0D8L9V9"/>
<dbReference type="PANTHER" id="PTHR46558">
    <property type="entry name" value="TRACRIPTIONAL REGULATORY PROTEIN-RELATED-RELATED"/>
    <property type="match status" value="1"/>
</dbReference>
<dbReference type="PANTHER" id="PTHR46558:SF4">
    <property type="entry name" value="DNA-BIDING PHAGE PROTEIN"/>
    <property type="match status" value="1"/>
</dbReference>
<dbReference type="GO" id="GO:0003677">
    <property type="term" value="F:DNA binding"/>
    <property type="evidence" value="ECO:0007669"/>
    <property type="project" value="UniProtKB-KW"/>
</dbReference>
<evidence type="ECO:0000313" key="4">
    <source>
        <dbReference type="Proteomes" id="UP000032582"/>
    </source>
</evidence>
<evidence type="ECO:0000259" key="2">
    <source>
        <dbReference type="PROSITE" id="PS50943"/>
    </source>
</evidence>
<dbReference type="EMBL" id="JZSH01000092">
    <property type="protein sequence ID" value="KJF77901.1"/>
    <property type="molecule type" value="Genomic_DNA"/>
</dbReference>